<dbReference type="AlphaFoldDB" id="A0A2H9T631"/>
<proteinExistence type="predicted"/>
<accession>A0A2H9T631</accession>
<evidence type="ECO:0008006" key="2">
    <source>
        <dbReference type="Google" id="ProtNLM"/>
    </source>
</evidence>
<protein>
    <recommendedName>
        <fullName evidence="2">Helix-turn-helix domain-containing protein</fullName>
    </recommendedName>
</protein>
<organism evidence="1">
    <name type="scientific">invertebrate metagenome</name>
    <dbReference type="NCBI Taxonomy" id="1711999"/>
    <lineage>
        <taxon>unclassified sequences</taxon>
        <taxon>metagenomes</taxon>
        <taxon>organismal metagenomes</taxon>
    </lineage>
</organism>
<reference evidence="1" key="1">
    <citation type="journal article" date="2017" name="Appl. Environ. Microbiol.">
        <title>Molecular characterization of an Endozoicomonas-like organism causing infection in king scallop Pecten maximus L.</title>
        <authorList>
            <person name="Cano I."/>
            <person name="van Aerle R."/>
            <person name="Ross S."/>
            <person name="Verner-Jeffreys D.W."/>
            <person name="Paley R.K."/>
            <person name="Rimmer G."/>
            <person name="Ryder D."/>
            <person name="Hooper P."/>
            <person name="Stone D."/>
            <person name="Feist S.W."/>
        </authorList>
    </citation>
    <scope>NUCLEOTIDE SEQUENCE</scope>
</reference>
<dbReference type="SUPFAM" id="SSF46689">
    <property type="entry name" value="Homeodomain-like"/>
    <property type="match status" value="1"/>
</dbReference>
<dbReference type="InterPro" id="IPR009057">
    <property type="entry name" value="Homeodomain-like_sf"/>
</dbReference>
<sequence>MKAILPIVDDAVLITLKCAIRYAPQPYVRERAQAVMLSHRGFSLSEMTDVFDIQYQTVSRWLDDWENNGIRGLYKDHNGGPSRIYNPEEVERFRALLAEEPRRIGYAKAALEQETKKMLQLQR</sequence>
<gene>
    <name evidence="1" type="ORF">CI610_02386</name>
</gene>
<name>A0A2H9T631_9ZZZZ</name>
<comment type="caution">
    <text evidence="1">The sequence shown here is derived from an EMBL/GenBank/DDBJ whole genome shotgun (WGS) entry which is preliminary data.</text>
</comment>
<dbReference type="Pfam" id="PF13384">
    <property type="entry name" value="HTH_23"/>
    <property type="match status" value="1"/>
</dbReference>
<dbReference type="EMBL" id="NSIT01000144">
    <property type="protein sequence ID" value="PJE78664.1"/>
    <property type="molecule type" value="Genomic_DNA"/>
</dbReference>
<evidence type="ECO:0000313" key="1">
    <source>
        <dbReference type="EMBL" id="PJE78664.1"/>
    </source>
</evidence>